<feature type="domain" description="Helix-hairpin-helix DNA-binding motif class 1" evidence="4">
    <location>
        <begin position="156"/>
        <end position="175"/>
    </location>
</feature>
<reference evidence="5 6" key="1">
    <citation type="journal article" date="2016" name="Sci. Rep.">
        <title>Metabolic traits of an uncultured archaeal lineage -MSBL1- from brine pools of the Red Sea.</title>
        <authorList>
            <person name="Mwirichia R."/>
            <person name="Alam I."/>
            <person name="Rashid M."/>
            <person name="Vinu M."/>
            <person name="Ba-Alawi W."/>
            <person name="Anthony Kamau A."/>
            <person name="Kamanda Ngugi D."/>
            <person name="Goker M."/>
            <person name="Klenk H.P."/>
            <person name="Bajic V."/>
            <person name="Stingl U."/>
        </authorList>
    </citation>
    <scope>NUCLEOTIDE SEQUENCE [LARGE SCALE GENOMIC DNA]</scope>
    <source>
        <strain evidence="5">SCGC-AAA259D14</strain>
    </source>
</reference>
<organism evidence="5 6">
    <name type="scientific">candidate division MSBL1 archaeon SCGC-AAA259D14</name>
    <dbReference type="NCBI Taxonomy" id="1698261"/>
    <lineage>
        <taxon>Archaea</taxon>
        <taxon>Methanobacteriati</taxon>
        <taxon>Methanobacteriota</taxon>
        <taxon>candidate division MSBL1</taxon>
    </lineage>
</organism>
<dbReference type="EMBL" id="LHXL01000035">
    <property type="protein sequence ID" value="KXA89490.1"/>
    <property type="molecule type" value="Genomic_DNA"/>
</dbReference>
<sequence length="414" mass="45804">MVSENMKSLAKAVRDGDVDRAGELVREMIREREGGVLEKFENLPGVDSDLAKTIQMHGYNTVDMLAKAPLEKLVKIPELREGKAEEVLEAAREHVEKKLTELPGVGGDTAREIVKNGYTSFEDLAKASVEELTEIPKVGRKGAEKIHRHAENKAVKDLEDLPGVGGETAMEMRKHGFTAMRSVSESSIEELSNIPNIGEEGAEDILEYAKDNPLGEIEDLPGVGKKTAKEIVKHGHTPVRLVASSTVEELAAVPNIGVRGAERILEYAREKSGGRIEELPGVDEDTAERIRDYGYPHIESVANASVQELVKIPGLREGKAKKVSKSAREIVQDVGESAQGYIQALEGIVSGLEPDRELTLPRKIAEGKCSREELEKIREQMERRASQEFRPTGERKYDEAWVEFLRALIETEEK</sequence>
<gene>
    <name evidence="5" type="ORF">AKJ62_03050</name>
</gene>
<dbReference type="Proteomes" id="UP000070589">
    <property type="component" value="Unassembled WGS sequence"/>
</dbReference>
<feature type="domain" description="Helix-hairpin-helix DNA-binding motif class 1" evidence="4">
    <location>
        <begin position="248"/>
        <end position="267"/>
    </location>
</feature>
<keyword evidence="1" id="KW-0227">DNA damage</keyword>
<evidence type="ECO:0000256" key="1">
    <source>
        <dbReference type="ARBA" id="ARBA00022763"/>
    </source>
</evidence>
<evidence type="ECO:0000256" key="3">
    <source>
        <dbReference type="ARBA" id="ARBA00023172"/>
    </source>
</evidence>
<keyword evidence="6" id="KW-1185">Reference proteome</keyword>
<feature type="domain" description="Helix-hairpin-helix DNA-binding motif class 1" evidence="4">
    <location>
        <begin position="71"/>
        <end position="90"/>
    </location>
</feature>
<comment type="caution">
    <text evidence="5">The sequence shown here is derived from an EMBL/GenBank/DDBJ whole genome shotgun (WGS) entry which is preliminary data.</text>
</comment>
<keyword evidence="3" id="KW-0233">DNA recombination</keyword>
<protein>
    <recommendedName>
        <fullName evidence="4">Helix-hairpin-helix DNA-binding motif class 1 domain-containing protein</fullName>
    </recommendedName>
</protein>
<dbReference type="InterPro" id="IPR003583">
    <property type="entry name" value="Hlx-hairpin-Hlx_DNA-bd_motif"/>
</dbReference>
<evidence type="ECO:0000259" key="4">
    <source>
        <dbReference type="SMART" id="SM00278"/>
    </source>
</evidence>
<dbReference type="SUPFAM" id="SSF47794">
    <property type="entry name" value="Rad51 N-terminal domain-like"/>
    <property type="match status" value="5"/>
</dbReference>
<dbReference type="AlphaFoldDB" id="A0A133U5L7"/>
<dbReference type="GO" id="GO:0003677">
    <property type="term" value="F:DNA binding"/>
    <property type="evidence" value="ECO:0007669"/>
    <property type="project" value="UniProtKB-KW"/>
</dbReference>
<dbReference type="InterPro" id="IPR010995">
    <property type="entry name" value="DNA_repair_Rad51/TF_NusA_a-hlx"/>
</dbReference>
<dbReference type="PANTHER" id="PTHR22942">
    <property type="entry name" value="RECA/RAD51/RADA DNA STRAND-PAIRING FAMILY MEMBER"/>
    <property type="match status" value="1"/>
</dbReference>
<dbReference type="GO" id="GO:0006310">
    <property type="term" value="P:DNA recombination"/>
    <property type="evidence" value="ECO:0007669"/>
    <property type="project" value="UniProtKB-KW"/>
</dbReference>
<dbReference type="PANTHER" id="PTHR22942:SF30">
    <property type="entry name" value="MEIOTIC RECOMBINATION PROTEIN DMC1_LIM15 HOMOLOG"/>
    <property type="match status" value="1"/>
</dbReference>
<dbReference type="GO" id="GO:0006281">
    <property type="term" value="P:DNA repair"/>
    <property type="evidence" value="ECO:0007669"/>
    <property type="project" value="InterPro"/>
</dbReference>
<feature type="domain" description="Helix-hairpin-helix DNA-binding motif class 1" evidence="4">
    <location>
        <begin position="130"/>
        <end position="149"/>
    </location>
</feature>
<accession>A0A133U5L7</accession>
<dbReference type="Gene3D" id="1.10.150.20">
    <property type="entry name" value="5' to 3' exonuclease, C-terminal subdomain"/>
    <property type="match status" value="5"/>
</dbReference>
<proteinExistence type="predicted"/>
<name>A0A133U5L7_9EURY</name>
<feature type="domain" description="Helix-hairpin-helix DNA-binding motif class 1" evidence="4">
    <location>
        <begin position="97"/>
        <end position="116"/>
    </location>
</feature>
<feature type="domain" description="Helix-hairpin-helix DNA-binding motif class 1" evidence="4">
    <location>
        <begin position="274"/>
        <end position="293"/>
    </location>
</feature>
<dbReference type="GO" id="GO:0000166">
    <property type="term" value="F:nucleotide binding"/>
    <property type="evidence" value="ECO:0007669"/>
    <property type="project" value="InterPro"/>
</dbReference>
<dbReference type="Pfam" id="PF14520">
    <property type="entry name" value="HHH_5"/>
    <property type="match status" value="5"/>
</dbReference>
<feature type="domain" description="Helix-hairpin-helix DNA-binding motif class 1" evidence="4">
    <location>
        <begin position="189"/>
        <end position="208"/>
    </location>
</feature>
<evidence type="ECO:0000313" key="6">
    <source>
        <dbReference type="Proteomes" id="UP000070589"/>
    </source>
</evidence>
<keyword evidence="2" id="KW-0238">DNA-binding</keyword>
<feature type="domain" description="Helix-hairpin-helix DNA-binding motif class 1" evidence="4">
    <location>
        <begin position="215"/>
        <end position="234"/>
    </location>
</feature>
<dbReference type="SMART" id="SM00278">
    <property type="entry name" value="HhH1"/>
    <property type="match status" value="8"/>
</dbReference>
<evidence type="ECO:0000313" key="5">
    <source>
        <dbReference type="EMBL" id="KXA89490.1"/>
    </source>
</evidence>
<evidence type="ECO:0000256" key="2">
    <source>
        <dbReference type="ARBA" id="ARBA00023125"/>
    </source>
</evidence>